<keyword evidence="3" id="KW-0418">Kinase</keyword>
<dbReference type="PROSITE" id="PS00108">
    <property type="entry name" value="PROTEIN_KINASE_ST"/>
    <property type="match status" value="1"/>
</dbReference>
<dbReference type="InterPro" id="IPR000719">
    <property type="entry name" value="Prot_kinase_dom"/>
</dbReference>
<organism evidence="3 4">
    <name type="scientific">Microscilla marina ATCC 23134</name>
    <dbReference type="NCBI Taxonomy" id="313606"/>
    <lineage>
        <taxon>Bacteria</taxon>
        <taxon>Pseudomonadati</taxon>
        <taxon>Bacteroidota</taxon>
        <taxon>Cytophagia</taxon>
        <taxon>Cytophagales</taxon>
        <taxon>Microscillaceae</taxon>
        <taxon>Microscilla</taxon>
    </lineage>
</organism>
<dbReference type="GO" id="GO:0005737">
    <property type="term" value="C:cytoplasm"/>
    <property type="evidence" value="ECO:0007669"/>
    <property type="project" value="TreeGrafter"/>
</dbReference>
<evidence type="ECO:0000313" key="3">
    <source>
        <dbReference type="EMBL" id="EAY24257.1"/>
    </source>
</evidence>
<dbReference type="AlphaFoldDB" id="A1ZZF8"/>
<name>A1ZZF8_MICM2</name>
<dbReference type="SMART" id="SM00220">
    <property type="entry name" value="S_TKc"/>
    <property type="match status" value="1"/>
</dbReference>
<dbReference type="PROSITE" id="PS50011">
    <property type="entry name" value="PROTEIN_KINASE_DOM"/>
    <property type="match status" value="1"/>
</dbReference>
<dbReference type="OrthoDB" id="9813021at2"/>
<dbReference type="InterPro" id="IPR008271">
    <property type="entry name" value="Ser/Thr_kinase_AS"/>
</dbReference>
<gene>
    <name evidence="3" type="ORF">M23134_06359</name>
</gene>
<proteinExistence type="predicted"/>
<dbReference type="Pfam" id="PF00069">
    <property type="entry name" value="Pkinase"/>
    <property type="match status" value="1"/>
</dbReference>
<dbReference type="SUPFAM" id="SSF56112">
    <property type="entry name" value="Protein kinase-like (PK-like)"/>
    <property type="match status" value="1"/>
</dbReference>
<reference evidence="3 4" key="1">
    <citation type="submission" date="2007-01" db="EMBL/GenBank/DDBJ databases">
        <authorList>
            <person name="Haygood M."/>
            <person name="Podell S."/>
            <person name="Anderson C."/>
            <person name="Hopkinson B."/>
            <person name="Roe K."/>
            <person name="Barbeau K."/>
            <person name="Gaasterland T."/>
            <person name="Ferriera S."/>
            <person name="Johnson J."/>
            <person name="Kravitz S."/>
            <person name="Beeson K."/>
            <person name="Sutton G."/>
            <person name="Rogers Y.-H."/>
            <person name="Friedman R."/>
            <person name="Frazier M."/>
            <person name="Venter J.C."/>
        </authorList>
    </citation>
    <scope>NUCLEOTIDE SEQUENCE [LARGE SCALE GENOMIC DNA]</scope>
    <source>
        <strain evidence="3 4">ATCC 23134</strain>
    </source>
</reference>
<dbReference type="GO" id="GO:0004674">
    <property type="term" value="F:protein serine/threonine kinase activity"/>
    <property type="evidence" value="ECO:0007669"/>
    <property type="project" value="UniProtKB-KW"/>
</dbReference>
<keyword evidence="4" id="KW-1185">Reference proteome</keyword>
<dbReference type="InterPro" id="IPR011009">
    <property type="entry name" value="Kinase-like_dom_sf"/>
</dbReference>
<dbReference type="GO" id="GO:0005524">
    <property type="term" value="F:ATP binding"/>
    <property type="evidence" value="ECO:0007669"/>
    <property type="project" value="InterPro"/>
</dbReference>
<dbReference type="PANTHER" id="PTHR44167">
    <property type="entry name" value="OVARIAN-SPECIFIC SERINE/THREONINE-PROTEIN KINASE LOK-RELATED"/>
    <property type="match status" value="1"/>
</dbReference>
<dbReference type="eggNOG" id="COG0515">
    <property type="taxonomic scope" value="Bacteria"/>
</dbReference>
<sequence>MLKGDNINGYVVMQNFTTAGGGLSKWTFAQKSGKVYFLKEFLSPKYPTPDAPGSEKSKQRKLKECQKFEKHHQGLIQEVNEKCGIGGNLVFTVDFFRHKTKYYKVTEKIDVASLSVAEIASLPLANRILILKTIAHSLNVLHNAQIVHGDLKPDNILIKRSKTGSYTAKLIDFDNSYFSEHPPEITEDVVGDMAFYSPELALYIKEDPAVTPGDLTTKSDIFALGLLYALYLTGKMPEFDHEAYTYAGIAAIADKQIVLTATDLPDKLNNLVTRMLQTNYHKRPGIGEVFNTLKTMDLGKETFEADKTAKKTSGLSLKGNLLAKKETGGKEATTPLPRKKPGATGEKTVGGLRGKGLSIRKKKD</sequence>
<comment type="caution">
    <text evidence="3">The sequence shown here is derived from an EMBL/GenBank/DDBJ whole genome shotgun (WGS) entry which is preliminary data.</text>
</comment>
<protein>
    <submittedName>
        <fullName evidence="3">Serine/threonine protein kinase</fullName>
    </submittedName>
</protein>
<keyword evidence="3" id="KW-0808">Transferase</keyword>
<feature type="domain" description="Protein kinase" evidence="2">
    <location>
        <begin position="1"/>
        <end position="303"/>
    </location>
</feature>
<dbReference type="Gene3D" id="1.10.510.10">
    <property type="entry name" value="Transferase(Phosphotransferase) domain 1"/>
    <property type="match status" value="1"/>
</dbReference>
<feature type="region of interest" description="Disordered" evidence="1">
    <location>
        <begin position="324"/>
        <end position="364"/>
    </location>
</feature>
<evidence type="ECO:0000259" key="2">
    <source>
        <dbReference type="PROSITE" id="PS50011"/>
    </source>
</evidence>
<dbReference type="Proteomes" id="UP000004095">
    <property type="component" value="Unassembled WGS sequence"/>
</dbReference>
<keyword evidence="3" id="KW-0723">Serine/threonine-protein kinase</keyword>
<evidence type="ECO:0000256" key="1">
    <source>
        <dbReference type="SAM" id="MobiDB-lite"/>
    </source>
</evidence>
<accession>A1ZZF8</accession>
<dbReference type="PANTHER" id="PTHR44167:SF24">
    <property type="entry name" value="SERINE_THREONINE-PROTEIN KINASE CHK2"/>
    <property type="match status" value="1"/>
</dbReference>
<evidence type="ECO:0000313" key="4">
    <source>
        <dbReference type="Proteomes" id="UP000004095"/>
    </source>
</evidence>
<dbReference type="EMBL" id="AAWS01000076">
    <property type="protein sequence ID" value="EAY24257.1"/>
    <property type="molecule type" value="Genomic_DNA"/>
</dbReference>